<dbReference type="Pfam" id="PF00106">
    <property type="entry name" value="adh_short"/>
    <property type="match status" value="1"/>
</dbReference>
<keyword evidence="1" id="KW-0732">Signal</keyword>
<evidence type="ECO:0000313" key="2">
    <source>
        <dbReference type="EMBL" id="GMH91669.1"/>
    </source>
</evidence>
<gene>
    <name evidence="2" type="ORF">TrVE_jg10790</name>
</gene>
<dbReference type="SUPFAM" id="SSF51735">
    <property type="entry name" value="NAD(P)-binding Rossmann-fold domains"/>
    <property type="match status" value="1"/>
</dbReference>
<dbReference type="EMBL" id="BRXX01000118">
    <property type="protein sequence ID" value="GMH91669.1"/>
    <property type="molecule type" value="Genomic_DNA"/>
</dbReference>
<sequence length="376" mass="40602">MGPGRTSDSLFLHTFLIFVFIIITANPLAVPTQRVAIVTGASRGIGKGIALELGKAGFAVHCLGRSSRNSNSDPNDDMGVYRRLPKDEELNVERTAEQVKELGGRGVPHVCDCAVDGEVEEKIKQIAASEGRLDCLVCCAYSVPSQKLRDDFWNQGLEMWDAVNGVGLRSVYASCLAAATSMIETAKLQTPSDPPPLMCLVSSFGGKSYTFNVAYGVGKAAVDRLASDMSLQLRKHDVATVSLYPGLVKTEANLEMVKMGTWGEASGNLDLSAGETTRFSGKGLVELLSLDNARMMERSGTVQVVAELAGEFGFNDDDGKRPASIRSLQYLLPNFVFPQIERADSGKEIPDWLKNNIPNVLLPWSVFSAGPPPEKK</sequence>
<dbReference type="InterPro" id="IPR020904">
    <property type="entry name" value="Sc_DH/Rdtase_CS"/>
</dbReference>
<dbReference type="PANTHER" id="PTHR44147">
    <property type="entry name" value="DEHYDROGENASE/REDUCTASE SDR FAMILY MEMBER 1"/>
    <property type="match status" value="1"/>
</dbReference>
<evidence type="ECO:0000313" key="3">
    <source>
        <dbReference type="Proteomes" id="UP001165160"/>
    </source>
</evidence>
<dbReference type="PANTHER" id="PTHR44147:SF2">
    <property type="entry name" value="DEHYDROGENASE_REDUCTASE SDR FAMILY MEMBER 1"/>
    <property type="match status" value="1"/>
</dbReference>
<reference evidence="3" key="1">
    <citation type="journal article" date="2023" name="Commun. Biol.">
        <title>Genome analysis of Parmales, the sister group of diatoms, reveals the evolutionary specialization of diatoms from phago-mixotrophs to photoautotrophs.</title>
        <authorList>
            <person name="Ban H."/>
            <person name="Sato S."/>
            <person name="Yoshikawa S."/>
            <person name="Yamada K."/>
            <person name="Nakamura Y."/>
            <person name="Ichinomiya M."/>
            <person name="Sato N."/>
            <person name="Blanc-Mathieu R."/>
            <person name="Endo H."/>
            <person name="Kuwata A."/>
            <person name="Ogata H."/>
        </authorList>
    </citation>
    <scope>NUCLEOTIDE SEQUENCE [LARGE SCALE GENOMIC DNA]</scope>
    <source>
        <strain evidence="3">NIES 3699</strain>
    </source>
</reference>
<organism evidence="2 3">
    <name type="scientific">Triparma verrucosa</name>
    <dbReference type="NCBI Taxonomy" id="1606542"/>
    <lineage>
        <taxon>Eukaryota</taxon>
        <taxon>Sar</taxon>
        <taxon>Stramenopiles</taxon>
        <taxon>Ochrophyta</taxon>
        <taxon>Bolidophyceae</taxon>
        <taxon>Parmales</taxon>
        <taxon>Triparmaceae</taxon>
        <taxon>Triparma</taxon>
    </lineage>
</organism>
<feature type="chain" id="PRO_5040884936" evidence="1">
    <location>
        <begin position="28"/>
        <end position="376"/>
    </location>
</feature>
<dbReference type="Proteomes" id="UP001165160">
    <property type="component" value="Unassembled WGS sequence"/>
</dbReference>
<dbReference type="PRINTS" id="PR00081">
    <property type="entry name" value="GDHRDH"/>
</dbReference>
<dbReference type="PROSITE" id="PS00061">
    <property type="entry name" value="ADH_SHORT"/>
    <property type="match status" value="1"/>
</dbReference>
<feature type="signal peptide" evidence="1">
    <location>
        <begin position="1"/>
        <end position="27"/>
    </location>
</feature>
<dbReference type="InterPro" id="IPR036291">
    <property type="entry name" value="NAD(P)-bd_dom_sf"/>
</dbReference>
<proteinExistence type="predicted"/>
<evidence type="ECO:0000256" key="1">
    <source>
        <dbReference type="SAM" id="SignalP"/>
    </source>
</evidence>
<protein>
    <submittedName>
        <fullName evidence="2">Uncharacterized protein</fullName>
    </submittedName>
</protein>
<accession>A0A9W7ET03</accession>
<dbReference type="InterPro" id="IPR002347">
    <property type="entry name" value="SDR_fam"/>
</dbReference>
<name>A0A9W7ET03_9STRA</name>
<dbReference type="Pfam" id="PF13561">
    <property type="entry name" value="adh_short_C2"/>
    <property type="match status" value="1"/>
</dbReference>
<keyword evidence="3" id="KW-1185">Reference proteome</keyword>
<dbReference type="AlphaFoldDB" id="A0A9W7ET03"/>
<comment type="caution">
    <text evidence="2">The sequence shown here is derived from an EMBL/GenBank/DDBJ whole genome shotgun (WGS) entry which is preliminary data.</text>
</comment>
<dbReference type="Gene3D" id="3.40.50.720">
    <property type="entry name" value="NAD(P)-binding Rossmann-like Domain"/>
    <property type="match status" value="1"/>
</dbReference>